<dbReference type="EMBL" id="RJSE01000007">
    <property type="protein sequence ID" value="RNL62753.1"/>
    <property type="molecule type" value="Genomic_DNA"/>
</dbReference>
<keyword evidence="2" id="KW-0670">Pyruvate</keyword>
<protein>
    <submittedName>
        <fullName evidence="2">Mycothiol maleylpyruvate isomerase</fullName>
    </submittedName>
</protein>
<dbReference type="AlphaFoldDB" id="A0A3N0CII1"/>
<dbReference type="InterPro" id="IPR034660">
    <property type="entry name" value="DinB/YfiT-like"/>
</dbReference>
<dbReference type="InterPro" id="IPR024344">
    <property type="entry name" value="MDMPI_metal-binding"/>
</dbReference>
<sequence>MVTQSQRVEAFRRERRALSAVLSTLETSEWATPSAAADWTVHDVVAHMSVGCKALLTPAILDLVRSSDIEATNEGAVASRRHWDSDRLVAEYERWSSAALRCSAVVGRTPLIHLRVPLAELGRFRLGVMLPGAMFFDHHIHLRHDILTVIDRDADGSDALRSSVVVEWMVAVMTNQMRADGLPWLDAPMNLTLVGDGGGSWTVEPGGLVTAGLTPGAPTAVRAAVEDFPIWGTARTPWTDHRIEIAGPEESVIRFLDGLNIV</sequence>
<keyword evidence="3" id="KW-1185">Reference proteome</keyword>
<accession>A0A3N0CII1</accession>
<evidence type="ECO:0000259" key="1">
    <source>
        <dbReference type="Pfam" id="PF11716"/>
    </source>
</evidence>
<dbReference type="OrthoDB" id="5185819at2"/>
<gene>
    <name evidence="2" type="ORF">EFK50_13480</name>
</gene>
<evidence type="ECO:0000313" key="2">
    <source>
        <dbReference type="EMBL" id="RNL62753.1"/>
    </source>
</evidence>
<dbReference type="Pfam" id="PF11716">
    <property type="entry name" value="MDMPI_N"/>
    <property type="match status" value="1"/>
</dbReference>
<evidence type="ECO:0000313" key="3">
    <source>
        <dbReference type="Proteomes" id="UP000267128"/>
    </source>
</evidence>
<dbReference type="Gene3D" id="1.20.120.450">
    <property type="entry name" value="dinb family like domain"/>
    <property type="match status" value="1"/>
</dbReference>
<organism evidence="2 3">
    <name type="scientific">Nocardioides marmoriginsengisoli</name>
    <dbReference type="NCBI Taxonomy" id="661483"/>
    <lineage>
        <taxon>Bacteria</taxon>
        <taxon>Bacillati</taxon>
        <taxon>Actinomycetota</taxon>
        <taxon>Actinomycetes</taxon>
        <taxon>Propionibacteriales</taxon>
        <taxon>Nocardioidaceae</taxon>
        <taxon>Nocardioides</taxon>
    </lineage>
</organism>
<keyword evidence="2" id="KW-0413">Isomerase</keyword>
<dbReference type="GO" id="GO:0046872">
    <property type="term" value="F:metal ion binding"/>
    <property type="evidence" value="ECO:0007669"/>
    <property type="project" value="InterPro"/>
</dbReference>
<feature type="domain" description="Mycothiol-dependent maleylpyruvate isomerase metal-binding" evidence="1">
    <location>
        <begin position="11"/>
        <end position="94"/>
    </location>
</feature>
<name>A0A3N0CII1_9ACTN</name>
<proteinExistence type="predicted"/>
<comment type="caution">
    <text evidence="2">The sequence shown here is derived from an EMBL/GenBank/DDBJ whole genome shotgun (WGS) entry which is preliminary data.</text>
</comment>
<dbReference type="Proteomes" id="UP000267128">
    <property type="component" value="Unassembled WGS sequence"/>
</dbReference>
<dbReference type="GO" id="GO:0016853">
    <property type="term" value="F:isomerase activity"/>
    <property type="evidence" value="ECO:0007669"/>
    <property type="project" value="UniProtKB-KW"/>
</dbReference>
<reference evidence="2 3" key="1">
    <citation type="submission" date="2018-11" db="EMBL/GenBank/DDBJ databases">
        <authorList>
            <person name="Li F."/>
        </authorList>
    </citation>
    <scope>NUCLEOTIDE SEQUENCE [LARGE SCALE GENOMIC DNA]</scope>
    <source>
        <strain evidence="2 3">Gsoil 097</strain>
    </source>
</reference>
<dbReference type="SUPFAM" id="SSF109854">
    <property type="entry name" value="DinB/YfiT-like putative metalloenzymes"/>
    <property type="match status" value="1"/>
</dbReference>